<dbReference type="GO" id="GO:1990281">
    <property type="term" value="C:efflux pump complex"/>
    <property type="evidence" value="ECO:0007669"/>
    <property type="project" value="TreeGrafter"/>
</dbReference>
<proteinExistence type="predicted"/>
<organism evidence="3 4">
    <name type="scientific">Methyloprofundus sedimenti</name>
    <dbReference type="NCBI Taxonomy" id="1420851"/>
    <lineage>
        <taxon>Bacteria</taxon>
        <taxon>Pseudomonadati</taxon>
        <taxon>Pseudomonadota</taxon>
        <taxon>Gammaproteobacteria</taxon>
        <taxon>Methylococcales</taxon>
        <taxon>Methylococcaceae</taxon>
        <taxon>Methyloprofundus</taxon>
    </lineage>
</organism>
<dbReference type="RefSeq" id="WP_080523008.1">
    <property type="nucleotide sequence ID" value="NZ_LPUF01000001.1"/>
</dbReference>
<dbReference type="PANTHER" id="PTHR30469">
    <property type="entry name" value="MULTIDRUG RESISTANCE PROTEIN MDTA"/>
    <property type="match status" value="1"/>
</dbReference>
<dbReference type="GO" id="GO:0015562">
    <property type="term" value="F:efflux transmembrane transporter activity"/>
    <property type="evidence" value="ECO:0007669"/>
    <property type="project" value="TreeGrafter"/>
</dbReference>
<name>A0A1V8MA44_9GAMM</name>
<dbReference type="OrthoDB" id="5730196at2"/>
<sequence length="488" mass="53610">MKKVFQNAFILPLIAITALALVIYKIKSAPPAQHEVLQFPVKTVEVITLKKLPFRSRAMAYGNVEPAVLVKAKTEVSGKISYIHPALKKGASLAKGTVVIRIEPTAFEFSLDQSEAGLAGSQSSLEQLEVEESSTRRSLEIAKKNLHTGTKELNRLLSVWEKRLIARSTVDAEEQKVLLLQQQVEDLQGRLASYTSRKSVSQAQIKQSKTQLAQSQDTLGRTEIRLPFDARIGEVLVEKGEYTPVGSVLFEALGTQAIEINAQLSVRQFYPMLMGFGDQRLNLQNPQDMQSAFAKIKMQASVSLVGYEGISTKWQGELLRISESIDPVRDTIGLVVAVNNPYTGVIPGKRPPLLKGMYAAVEFFSPARGMLVIPRKAIHQGRVYVAKENASGTNYQLEIRPLNILHKQGQLVVVSDGVKEGEKIIITDVTPVINGLPLKLVMASEYEKQMAKEAAGEEAISPNHINGNKVNDSDNLVSPPELIEGVVQ</sequence>
<feature type="compositionally biased region" description="Polar residues" evidence="2">
    <location>
        <begin position="463"/>
        <end position="476"/>
    </location>
</feature>
<evidence type="ECO:0000313" key="3">
    <source>
        <dbReference type="EMBL" id="OQK18406.1"/>
    </source>
</evidence>
<gene>
    <name evidence="3" type="ORF">AU255_11485</name>
</gene>
<protein>
    <submittedName>
        <fullName evidence="3">Membrane-fusion protein</fullName>
    </submittedName>
</protein>
<dbReference type="STRING" id="1420851.AU255_11485"/>
<evidence type="ECO:0000256" key="2">
    <source>
        <dbReference type="SAM" id="MobiDB-lite"/>
    </source>
</evidence>
<comment type="caution">
    <text evidence="3">The sequence shown here is derived from an EMBL/GenBank/DDBJ whole genome shotgun (WGS) entry which is preliminary data.</text>
</comment>
<dbReference type="EMBL" id="LPUF01000001">
    <property type="protein sequence ID" value="OQK18406.1"/>
    <property type="molecule type" value="Genomic_DNA"/>
</dbReference>
<evidence type="ECO:0000313" key="4">
    <source>
        <dbReference type="Proteomes" id="UP000191980"/>
    </source>
</evidence>
<dbReference type="Gene3D" id="2.40.50.100">
    <property type="match status" value="1"/>
</dbReference>
<dbReference type="Gene3D" id="1.10.287.470">
    <property type="entry name" value="Helix hairpin bin"/>
    <property type="match status" value="1"/>
</dbReference>
<reference evidence="3 4" key="1">
    <citation type="submission" date="2015-12" db="EMBL/GenBank/DDBJ databases">
        <authorList>
            <person name="Shamseldin A."/>
            <person name="Moawad H."/>
            <person name="Abd El-Rahim W.M."/>
            <person name="Sadowsky M.J."/>
        </authorList>
    </citation>
    <scope>NUCLEOTIDE SEQUENCE [LARGE SCALE GENOMIC DNA]</scope>
    <source>
        <strain evidence="3 4">WF1</strain>
    </source>
</reference>
<evidence type="ECO:0000256" key="1">
    <source>
        <dbReference type="SAM" id="Coils"/>
    </source>
</evidence>
<keyword evidence="1" id="KW-0175">Coiled coil</keyword>
<accession>A0A1V8MA44</accession>
<dbReference type="Gene3D" id="2.40.30.170">
    <property type="match status" value="1"/>
</dbReference>
<feature type="region of interest" description="Disordered" evidence="2">
    <location>
        <begin position="454"/>
        <end position="479"/>
    </location>
</feature>
<dbReference type="SUPFAM" id="SSF111369">
    <property type="entry name" value="HlyD-like secretion proteins"/>
    <property type="match status" value="1"/>
</dbReference>
<dbReference type="Proteomes" id="UP000191980">
    <property type="component" value="Unassembled WGS sequence"/>
</dbReference>
<dbReference type="AlphaFoldDB" id="A0A1V8MA44"/>
<feature type="coiled-coil region" evidence="1">
    <location>
        <begin position="170"/>
        <end position="197"/>
    </location>
</feature>
<dbReference type="Gene3D" id="2.40.420.20">
    <property type="match status" value="1"/>
</dbReference>
<keyword evidence="4" id="KW-1185">Reference proteome</keyword>